<dbReference type="EC" id="3.5.1.10" evidence="4"/>
<feature type="domain" description="Formyl transferase N-terminal" evidence="3">
    <location>
        <begin position="104"/>
        <end position="264"/>
    </location>
</feature>
<reference evidence="4 5" key="1">
    <citation type="journal article" date="2016" name="Front. Microbiol.">
        <title>Fuerstia marisgermanicae gen. nov., sp. nov., an Unusual Member of the Phylum Planctomycetes from the German Wadden Sea.</title>
        <authorList>
            <person name="Kohn T."/>
            <person name="Heuer A."/>
            <person name="Jogler M."/>
            <person name="Vollmers J."/>
            <person name="Boedeker C."/>
            <person name="Bunk B."/>
            <person name="Rast P."/>
            <person name="Borchert D."/>
            <person name="Glockner I."/>
            <person name="Freese H.M."/>
            <person name="Klenk H.P."/>
            <person name="Overmann J."/>
            <person name="Kaster A.K."/>
            <person name="Rohde M."/>
            <person name="Wiegand S."/>
            <person name="Jogler C."/>
        </authorList>
    </citation>
    <scope>NUCLEOTIDE SEQUENCE [LARGE SCALE GENOMIC DNA]</scope>
    <source>
        <strain evidence="4 5">NH11</strain>
    </source>
</reference>
<keyword evidence="2 4" id="KW-0378">Hydrolase</keyword>
<dbReference type="GO" id="GO:0008864">
    <property type="term" value="F:formyltetrahydrofolate deformylase activity"/>
    <property type="evidence" value="ECO:0007669"/>
    <property type="project" value="UniProtKB-EC"/>
</dbReference>
<dbReference type="STRING" id="1891926.Fuma_03403"/>
<dbReference type="GO" id="GO:0006189">
    <property type="term" value="P:'de novo' IMP biosynthetic process"/>
    <property type="evidence" value="ECO:0007669"/>
    <property type="project" value="InterPro"/>
</dbReference>
<evidence type="ECO:0000313" key="5">
    <source>
        <dbReference type="Proteomes" id="UP000187735"/>
    </source>
</evidence>
<evidence type="ECO:0000256" key="2">
    <source>
        <dbReference type="ARBA" id="ARBA00022801"/>
    </source>
</evidence>
<dbReference type="Gene3D" id="3.30.70.260">
    <property type="match status" value="1"/>
</dbReference>
<protein>
    <submittedName>
        <fullName evidence="4">Formyltetrahydrofolate deformylase</fullName>
        <ecNumber evidence="4">3.5.1.10</ecNumber>
    </submittedName>
</protein>
<dbReference type="InterPro" id="IPR002376">
    <property type="entry name" value="Formyl_transf_N"/>
</dbReference>
<dbReference type="PANTHER" id="PTHR42706">
    <property type="entry name" value="FORMYLTETRAHYDROFOLATE DEFORMYLASE"/>
    <property type="match status" value="1"/>
</dbReference>
<proteinExistence type="predicted"/>
<dbReference type="OrthoDB" id="9806170at2"/>
<dbReference type="InterPro" id="IPR004810">
    <property type="entry name" value="PurU"/>
</dbReference>
<keyword evidence="5" id="KW-1185">Reference proteome</keyword>
<dbReference type="Pfam" id="PF13740">
    <property type="entry name" value="ACT_6"/>
    <property type="match status" value="1"/>
</dbReference>
<evidence type="ECO:0000259" key="3">
    <source>
        <dbReference type="Pfam" id="PF00551"/>
    </source>
</evidence>
<dbReference type="RefSeq" id="WP_077025195.1">
    <property type="nucleotide sequence ID" value="NZ_CP017641.1"/>
</dbReference>
<dbReference type="Gene3D" id="3.40.50.170">
    <property type="entry name" value="Formyl transferase, N-terminal domain"/>
    <property type="match status" value="1"/>
</dbReference>
<gene>
    <name evidence="4" type="primary">purU</name>
    <name evidence="4" type="ORF">Fuma_03403</name>
</gene>
<dbReference type="Pfam" id="PF00551">
    <property type="entry name" value="Formyl_trans_N"/>
    <property type="match status" value="1"/>
</dbReference>
<evidence type="ECO:0000313" key="4">
    <source>
        <dbReference type="EMBL" id="APZ93785.1"/>
    </source>
</evidence>
<dbReference type="InterPro" id="IPR036477">
    <property type="entry name" value="Formyl_transf_N_sf"/>
</dbReference>
<dbReference type="SUPFAM" id="SSF53328">
    <property type="entry name" value="Formyltransferase"/>
    <property type="match status" value="1"/>
</dbReference>
<name>A0A1P8WI95_9PLAN</name>
<dbReference type="PRINTS" id="PR01575">
    <property type="entry name" value="FFH4HYDRLASE"/>
</dbReference>
<sequence length="287" mass="32734">MQVTITAVGPDNKGLADPIVHYVSGAGANIYEIQMYDRDTEHLFAMLMRIEWPDEMGSVAKLRDHLQQIGNTRNLEVRVWARDEHQRLPRVAICTTYRTEPPLAVLRAIRDGRLKAEAAVMIGNRNACHSVAEQFEVPWLNIADSKGVPDYSKMESLIDEHEIDYVILARYMRVLPADICWKFAGGRIINLHHGLLPPFPGFRPYEDAFQHHMLCYGSTVHFIVPELDAGNQIIHQGSFNVPPGTPLEDIKRQGESDHEPNCLVEGLRRVIDREVELHFHRIVKTNH</sequence>
<dbReference type="Proteomes" id="UP000187735">
    <property type="component" value="Chromosome"/>
</dbReference>
<dbReference type="PIRSF" id="PIRSF036480">
    <property type="entry name" value="FormyFH4_hydr"/>
    <property type="match status" value="1"/>
</dbReference>
<dbReference type="SUPFAM" id="SSF55021">
    <property type="entry name" value="ACT-like"/>
    <property type="match status" value="1"/>
</dbReference>
<dbReference type="KEGG" id="fmr:Fuma_03403"/>
<organism evidence="4 5">
    <name type="scientific">Fuerstiella marisgermanici</name>
    <dbReference type="NCBI Taxonomy" id="1891926"/>
    <lineage>
        <taxon>Bacteria</taxon>
        <taxon>Pseudomonadati</taxon>
        <taxon>Planctomycetota</taxon>
        <taxon>Planctomycetia</taxon>
        <taxon>Planctomycetales</taxon>
        <taxon>Planctomycetaceae</taxon>
        <taxon>Fuerstiella</taxon>
    </lineage>
</organism>
<keyword evidence="1" id="KW-0554">One-carbon metabolism</keyword>
<dbReference type="InterPro" id="IPR045865">
    <property type="entry name" value="ACT-like_dom_sf"/>
</dbReference>
<evidence type="ECO:0000256" key="1">
    <source>
        <dbReference type="ARBA" id="ARBA00022563"/>
    </source>
</evidence>
<dbReference type="EMBL" id="CP017641">
    <property type="protein sequence ID" value="APZ93785.1"/>
    <property type="molecule type" value="Genomic_DNA"/>
</dbReference>
<accession>A0A1P8WI95</accession>
<dbReference type="PANTHER" id="PTHR42706:SF1">
    <property type="entry name" value="FORMYLTETRAHYDROFOLATE DEFORMYLASE 2, MITOCHONDRIAL"/>
    <property type="match status" value="1"/>
</dbReference>
<dbReference type="AlphaFoldDB" id="A0A1P8WI95"/>
<dbReference type="GO" id="GO:0006730">
    <property type="term" value="P:one-carbon metabolic process"/>
    <property type="evidence" value="ECO:0007669"/>
    <property type="project" value="UniProtKB-KW"/>
</dbReference>